<keyword evidence="10" id="KW-0732">Signal</keyword>
<evidence type="ECO:0000256" key="9">
    <source>
        <dbReference type="RuleBase" id="RU003357"/>
    </source>
</evidence>
<evidence type="ECO:0000259" key="12">
    <source>
        <dbReference type="Pfam" id="PF07715"/>
    </source>
</evidence>
<dbReference type="Pfam" id="PF00593">
    <property type="entry name" value="TonB_dep_Rec_b-barrel"/>
    <property type="match status" value="1"/>
</dbReference>
<accession>A0A432WTJ7</accession>
<dbReference type="PANTHER" id="PTHR47234">
    <property type="match status" value="1"/>
</dbReference>
<comment type="subcellular location">
    <subcellularLocation>
        <location evidence="1 8">Cell outer membrane</location>
        <topology evidence="1 8">Multi-pass membrane protein</topology>
    </subcellularLocation>
</comment>
<dbReference type="InterPro" id="IPR039426">
    <property type="entry name" value="TonB-dep_rcpt-like"/>
</dbReference>
<dbReference type="InterPro" id="IPR036942">
    <property type="entry name" value="Beta-barrel_TonB_sf"/>
</dbReference>
<organism evidence="13 14">
    <name type="scientific">Aliidiomarina taiwanensis</name>
    <dbReference type="NCBI Taxonomy" id="946228"/>
    <lineage>
        <taxon>Bacteria</taxon>
        <taxon>Pseudomonadati</taxon>
        <taxon>Pseudomonadota</taxon>
        <taxon>Gammaproteobacteria</taxon>
        <taxon>Alteromonadales</taxon>
        <taxon>Idiomarinaceae</taxon>
        <taxon>Aliidiomarina</taxon>
    </lineage>
</organism>
<protein>
    <submittedName>
        <fullName evidence="13">TonB-dependent receptor</fullName>
    </submittedName>
</protein>
<keyword evidence="2 8" id="KW-0813">Transport</keyword>
<reference evidence="13 14" key="1">
    <citation type="journal article" date="2011" name="Front. Microbiol.">
        <title>Genomic signatures of strain selection and enhancement in Bacillus atrophaeus var. globigii, a historical biowarfare simulant.</title>
        <authorList>
            <person name="Gibbons H.S."/>
            <person name="Broomall S.M."/>
            <person name="McNew L.A."/>
            <person name="Daligault H."/>
            <person name="Chapman C."/>
            <person name="Bruce D."/>
            <person name="Karavis M."/>
            <person name="Krepps M."/>
            <person name="McGregor P.A."/>
            <person name="Hong C."/>
            <person name="Park K.H."/>
            <person name="Akmal A."/>
            <person name="Feldman A."/>
            <person name="Lin J.S."/>
            <person name="Chang W.E."/>
            <person name="Higgs B.W."/>
            <person name="Demirev P."/>
            <person name="Lindquist J."/>
            <person name="Liem A."/>
            <person name="Fochler E."/>
            <person name="Read T.D."/>
            <person name="Tapia R."/>
            <person name="Johnson S."/>
            <person name="Bishop-Lilly K.A."/>
            <person name="Detter C."/>
            <person name="Han C."/>
            <person name="Sozhamannan S."/>
            <person name="Rosenzweig C.N."/>
            <person name="Skowronski E.W."/>
        </authorList>
    </citation>
    <scope>NUCLEOTIDE SEQUENCE [LARGE SCALE GENOMIC DNA]</scope>
    <source>
        <strain evidence="13 14">AIT1</strain>
    </source>
</reference>
<sequence>MIKQSLVSKSIRAVLMAGVGSAFLVGAPAMAQDQNDAEKGEKAEEKFERIVTTGSRISRPELSQAEPVVTLGREDIERFGSTDLGQILAELPAVSASSTLIGNRTSNSSAGVSSANLRGLGSSRTLVLVNGKRHVAGSPGSASVDLSTIPSSMIERVEIMTGGASAIYGSDAVSGVVNVILKKDYEGLEFNARGASSTEGVGARNHELNLLGGGNFDDGRGNAVFYAGLSRIQQTMENDIRQSNNWGTILNPEDTGRLDGIPDRIWAENIGSEYISGGGVLWGDELYGFRNDGSWTVQPERDGTNSGLFGSFKDGCDTCLFNDDYDNFQPGVERVSFGSNLNYALNRSSNFYASFSYTKADITQQFQPAFTQDIEINVADNPFLDDELRAHLLDQGIEQASMWKFFEDWGNRTADNRRELFRVNAGVEGEFQLSDTYFLYDVYYGYGETRNKRITRNEKINGNVVAAADAIKDADGNIVCRDPNAGGVNTGGECVAYNPFGNSASAEAIAFMSADVTREDTITQEYVGASFVTDTAEFFELQGGPVDVAFGFEWREETSETLTDEFTKRGLTNNAATPDEFGKFDVSEGFVEIKLPLLRAVTMVDELTVDLAYRTADYSHAGSANAWKAGFVYAPIEDVRVRGTLGVAVRAPNIAEAFSPRSPGFTRVNDPCDVNEISKDPNRAANCAALGIPVGFEGETNVSIDLISGGNPNLVSEESDSKTLGVVWTPRFIENFSITLDYYEIEITDAITFIDPQDVINNCVDSASGIDNSYCAQVTRDPVSNQLTMVESGYLNAAALETSGYEMEAKYYTDLSGFDLPGAISTSLFVSKLETLVSYDFQDQPDQDNVNRGQLGTPKLQARFSVGYSLDDLNVNWTARYIDRSALFNVTPRLEAHENLSPNYVGSIVTHDLTAGYAITDNLRVSGGVRNVFDKVPPGYVGNALYDLVGRRAFGSLTYNF</sequence>
<dbReference type="Gene3D" id="2.170.130.10">
    <property type="entry name" value="TonB-dependent receptor, plug domain"/>
    <property type="match status" value="1"/>
</dbReference>
<keyword evidence="3 8" id="KW-1134">Transmembrane beta strand</keyword>
<evidence type="ECO:0000256" key="5">
    <source>
        <dbReference type="ARBA" id="ARBA00023077"/>
    </source>
</evidence>
<evidence type="ECO:0000256" key="7">
    <source>
        <dbReference type="ARBA" id="ARBA00023237"/>
    </source>
</evidence>
<keyword evidence="14" id="KW-1185">Reference proteome</keyword>
<feature type="domain" description="TonB-dependent receptor-like beta-barrel" evidence="11">
    <location>
        <begin position="411"/>
        <end position="932"/>
    </location>
</feature>
<dbReference type="InterPro" id="IPR012910">
    <property type="entry name" value="Plug_dom"/>
</dbReference>
<keyword evidence="13" id="KW-0675">Receptor</keyword>
<dbReference type="PROSITE" id="PS52016">
    <property type="entry name" value="TONB_DEPENDENT_REC_3"/>
    <property type="match status" value="1"/>
</dbReference>
<evidence type="ECO:0000256" key="1">
    <source>
        <dbReference type="ARBA" id="ARBA00004571"/>
    </source>
</evidence>
<evidence type="ECO:0000313" key="13">
    <source>
        <dbReference type="EMBL" id="RUO37089.1"/>
    </source>
</evidence>
<feature type="chain" id="PRO_5018972569" evidence="10">
    <location>
        <begin position="32"/>
        <end position="961"/>
    </location>
</feature>
<dbReference type="InterPro" id="IPR037066">
    <property type="entry name" value="Plug_dom_sf"/>
</dbReference>
<evidence type="ECO:0000256" key="4">
    <source>
        <dbReference type="ARBA" id="ARBA00022692"/>
    </source>
</evidence>
<dbReference type="SUPFAM" id="SSF56935">
    <property type="entry name" value="Porins"/>
    <property type="match status" value="1"/>
</dbReference>
<dbReference type="Gene3D" id="2.40.170.20">
    <property type="entry name" value="TonB-dependent receptor, beta-barrel domain"/>
    <property type="match status" value="1"/>
</dbReference>
<feature type="signal peptide" evidence="10">
    <location>
        <begin position="1"/>
        <end position="31"/>
    </location>
</feature>
<dbReference type="GO" id="GO:0009279">
    <property type="term" value="C:cell outer membrane"/>
    <property type="evidence" value="ECO:0007669"/>
    <property type="project" value="UniProtKB-SubCell"/>
</dbReference>
<keyword evidence="6 8" id="KW-0472">Membrane</keyword>
<keyword evidence="4 8" id="KW-0812">Transmembrane</keyword>
<gene>
    <name evidence="13" type="ORF">CWE15_11690</name>
</gene>
<keyword evidence="5 9" id="KW-0798">TonB box</keyword>
<comment type="caution">
    <text evidence="13">The sequence shown here is derived from an EMBL/GenBank/DDBJ whole genome shotgun (WGS) entry which is preliminary data.</text>
</comment>
<dbReference type="OrthoDB" id="176248at2"/>
<dbReference type="RefSeq" id="WP_126758257.1">
    <property type="nucleotide sequence ID" value="NZ_PIPQ01000015.1"/>
</dbReference>
<dbReference type="InterPro" id="IPR000531">
    <property type="entry name" value="Beta-barrel_TonB"/>
</dbReference>
<keyword evidence="7 8" id="KW-0998">Cell outer membrane</keyword>
<proteinExistence type="inferred from homology"/>
<evidence type="ECO:0000256" key="6">
    <source>
        <dbReference type="ARBA" id="ARBA00023136"/>
    </source>
</evidence>
<dbReference type="PANTHER" id="PTHR47234:SF2">
    <property type="entry name" value="TONB-DEPENDENT RECEPTOR"/>
    <property type="match status" value="1"/>
</dbReference>
<dbReference type="Pfam" id="PF07715">
    <property type="entry name" value="Plug"/>
    <property type="match status" value="1"/>
</dbReference>
<dbReference type="Proteomes" id="UP000286976">
    <property type="component" value="Unassembled WGS sequence"/>
</dbReference>
<evidence type="ECO:0000259" key="11">
    <source>
        <dbReference type="Pfam" id="PF00593"/>
    </source>
</evidence>
<comment type="similarity">
    <text evidence="8 9">Belongs to the TonB-dependent receptor family.</text>
</comment>
<evidence type="ECO:0000256" key="2">
    <source>
        <dbReference type="ARBA" id="ARBA00022448"/>
    </source>
</evidence>
<name>A0A432WTJ7_9GAMM</name>
<feature type="domain" description="TonB-dependent receptor plug" evidence="12">
    <location>
        <begin position="64"/>
        <end position="176"/>
    </location>
</feature>
<dbReference type="AlphaFoldDB" id="A0A432WTJ7"/>
<evidence type="ECO:0000256" key="3">
    <source>
        <dbReference type="ARBA" id="ARBA00022452"/>
    </source>
</evidence>
<evidence type="ECO:0000256" key="10">
    <source>
        <dbReference type="SAM" id="SignalP"/>
    </source>
</evidence>
<evidence type="ECO:0000313" key="14">
    <source>
        <dbReference type="Proteomes" id="UP000286976"/>
    </source>
</evidence>
<evidence type="ECO:0000256" key="8">
    <source>
        <dbReference type="PROSITE-ProRule" id="PRU01360"/>
    </source>
</evidence>
<dbReference type="EMBL" id="PIPQ01000015">
    <property type="protein sequence ID" value="RUO37089.1"/>
    <property type="molecule type" value="Genomic_DNA"/>
</dbReference>